<proteinExistence type="predicted"/>
<dbReference type="GO" id="GO:0031515">
    <property type="term" value="C:tRNA (m1A) methyltransferase complex"/>
    <property type="evidence" value="ECO:0007669"/>
    <property type="project" value="InterPro"/>
</dbReference>
<evidence type="ECO:0000256" key="7">
    <source>
        <dbReference type="ARBA" id="ARBA00022694"/>
    </source>
</evidence>
<feature type="compositionally biased region" description="Low complexity" evidence="10">
    <location>
        <begin position="376"/>
        <end position="400"/>
    </location>
</feature>
<feature type="compositionally biased region" description="Basic and acidic residues" evidence="10">
    <location>
        <begin position="327"/>
        <end position="336"/>
    </location>
</feature>
<name>A0A4Q2DUL7_9AGAR</name>
<feature type="region of interest" description="Disordered" evidence="10">
    <location>
        <begin position="262"/>
        <end position="404"/>
    </location>
</feature>
<keyword evidence="6" id="KW-0949">S-adenosyl-L-methionine</keyword>
<dbReference type="EC" id="2.1.1.220" evidence="2"/>
<dbReference type="EMBL" id="SDEE01000026">
    <property type="protein sequence ID" value="RXW24087.1"/>
    <property type="molecule type" value="Genomic_DNA"/>
</dbReference>
<dbReference type="GO" id="GO:0030488">
    <property type="term" value="P:tRNA methylation"/>
    <property type="evidence" value="ECO:0007669"/>
    <property type="project" value="InterPro"/>
</dbReference>
<dbReference type="STRING" id="2316362.A0A4Q2DUL7"/>
<dbReference type="PANTHER" id="PTHR12133">
    <property type="entry name" value="TRNA (ADENINE(58)-N(1))-METHYLTRANSFERASE"/>
    <property type="match status" value="1"/>
</dbReference>
<comment type="caution">
    <text evidence="12">The sequence shown here is derived from an EMBL/GenBank/DDBJ whole genome shotgun (WGS) entry which is preliminary data.</text>
</comment>
<evidence type="ECO:0000256" key="1">
    <source>
        <dbReference type="ARBA" id="ARBA00004123"/>
    </source>
</evidence>
<keyword evidence="8" id="KW-0539">Nucleus</keyword>
<sequence>MWSTKRTIAAGDTVIVWITRDSIEPLVVTPDAVLHNKFGVYPHNDLIGLPYGAKVQSKLGGRGFVYVLRPTPELWTLALPHRTQILYLADISFVVNSLNIGKGKRVVEAGTGSGSFSHSVARSIGDTGKLFTFEFHEQRAMKAKDEFAAHGLDGIIRLQHRNVCKDGFGEDIGDSIDAVFLDLPAPWEAIPHAKKVLRKDAVARICCFSPCIEQVIRTVTALNDARFTEITMYETLLRPIDVSSVPKLPSIEDATERLKQAEIKREDKRQKQIKANREKEARDKAKKEKDAGAVVGEKRKHPDGEPTTDLDNAEGSLLVVEDTEEGVEPKRVRTESDQDPAADDTMHVDPSLSSNPAHVPDPVPITLPVISSTSIGSNNKNGTPSSSSPGPGGPKMSVSKALSEVRGHTSYLTFACLVPYEYALKNGNASSAVASTSSADGSDGNASAGGELGNGKTPASTTPAVLASSSTEDAEPEEKAD</sequence>
<gene>
    <name evidence="12" type="ORF">EST38_g1749</name>
</gene>
<dbReference type="GO" id="GO:0160107">
    <property type="term" value="F:tRNA (adenine(58)-N1)-methyltransferase activity"/>
    <property type="evidence" value="ECO:0007669"/>
    <property type="project" value="UniProtKB-EC"/>
</dbReference>
<dbReference type="Proteomes" id="UP000290288">
    <property type="component" value="Unassembled WGS sequence"/>
</dbReference>
<evidence type="ECO:0000256" key="3">
    <source>
        <dbReference type="ARBA" id="ARBA00015963"/>
    </source>
</evidence>
<dbReference type="InterPro" id="IPR029063">
    <property type="entry name" value="SAM-dependent_MTases_sf"/>
</dbReference>
<feature type="compositionally biased region" description="Basic and acidic residues" evidence="10">
    <location>
        <begin position="262"/>
        <end position="304"/>
    </location>
</feature>
<dbReference type="PROSITE" id="PS51620">
    <property type="entry name" value="SAM_TRM61"/>
    <property type="match status" value="1"/>
</dbReference>
<dbReference type="Gene3D" id="3.10.330.20">
    <property type="match status" value="1"/>
</dbReference>
<feature type="domain" description="tRNA (adenine(58)-N(1))-methyltransferase catalytic subunit TRM61 C-terminal" evidence="11">
    <location>
        <begin position="63"/>
        <end position="289"/>
    </location>
</feature>
<dbReference type="Gene3D" id="3.40.50.150">
    <property type="entry name" value="Vaccinia Virus protein VP39"/>
    <property type="match status" value="1"/>
</dbReference>
<dbReference type="OrthoDB" id="1925287at2759"/>
<evidence type="ECO:0000259" key="11">
    <source>
        <dbReference type="Pfam" id="PF08704"/>
    </source>
</evidence>
<dbReference type="PANTHER" id="PTHR12133:SF2">
    <property type="entry name" value="TRNA (ADENINE(58)-N(1))-METHYLTRANSFERASE CATALYTIC SUBUNIT TRMT61A"/>
    <property type="match status" value="1"/>
</dbReference>
<dbReference type="InterPro" id="IPR049470">
    <property type="entry name" value="TRM61_C"/>
</dbReference>
<evidence type="ECO:0000256" key="2">
    <source>
        <dbReference type="ARBA" id="ARBA00012796"/>
    </source>
</evidence>
<reference evidence="12 13" key="1">
    <citation type="submission" date="2019-01" db="EMBL/GenBank/DDBJ databases">
        <title>Draft genome sequence of Psathyrella aberdarensis IHI B618.</title>
        <authorList>
            <person name="Buettner E."/>
            <person name="Kellner H."/>
        </authorList>
    </citation>
    <scope>NUCLEOTIDE SEQUENCE [LARGE SCALE GENOMIC DNA]</scope>
    <source>
        <strain evidence="12 13">IHI B618</strain>
    </source>
</reference>
<dbReference type="AlphaFoldDB" id="A0A4Q2DUL7"/>
<keyword evidence="7" id="KW-0819">tRNA processing</keyword>
<evidence type="ECO:0000256" key="5">
    <source>
        <dbReference type="ARBA" id="ARBA00022679"/>
    </source>
</evidence>
<dbReference type="GO" id="GO:0005634">
    <property type="term" value="C:nucleus"/>
    <property type="evidence" value="ECO:0007669"/>
    <property type="project" value="UniProtKB-SubCell"/>
</dbReference>
<feature type="region of interest" description="Disordered" evidence="10">
    <location>
        <begin position="429"/>
        <end position="481"/>
    </location>
</feature>
<dbReference type="Pfam" id="PF08704">
    <property type="entry name" value="GCD14"/>
    <property type="match status" value="1"/>
</dbReference>
<dbReference type="SUPFAM" id="SSF53335">
    <property type="entry name" value="S-adenosyl-L-methionine-dependent methyltransferases"/>
    <property type="match status" value="1"/>
</dbReference>
<dbReference type="InterPro" id="IPR014816">
    <property type="entry name" value="tRNA_MeTrfase_Gcd14"/>
</dbReference>
<keyword evidence="4" id="KW-0489">Methyltransferase</keyword>
<feature type="compositionally biased region" description="Acidic residues" evidence="10">
    <location>
        <begin position="472"/>
        <end position="481"/>
    </location>
</feature>
<protein>
    <recommendedName>
        <fullName evidence="3">tRNA (adenine(58)-N(1))-methyltransferase catalytic subunit TRM61</fullName>
        <ecNumber evidence="2">2.1.1.220</ecNumber>
    </recommendedName>
    <alternativeName>
        <fullName evidence="9">tRNA(m1A58)-methyltransferase subunit TRM61</fullName>
    </alternativeName>
</protein>
<evidence type="ECO:0000313" key="13">
    <source>
        <dbReference type="Proteomes" id="UP000290288"/>
    </source>
</evidence>
<feature type="compositionally biased region" description="Low complexity" evidence="10">
    <location>
        <begin position="429"/>
        <end position="449"/>
    </location>
</feature>
<evidence type="ECO:0000256" key="10">
    <source>
        <dbReference type="SAM" id="MobiDB-lite"/>
    </source>
</evidence>
<organism evidence="12 13">
    <name type="scientific">Candolleomyces aberdarensis</name>
    <dbReference type="NCBI Taxonomy" id="2316362"/>
    <lineage>
        <taxon>Eukaryota</taxon>
        <taxon>Fungi</taxon>
        <taxon>Dikarya</taxon>
        <taxon>Basidiomycota</taxon>
        <taxon>Agaricomycotina</taxon>
        <taxon>Agaricomycetes</taxon>
        <taxon>Agaricomycetidae</taxon>
        <taxon>Agaricales</taxon>
        <taxon>Agaricineae</taxon>
        <taxon>Psathyrellaceae</taxon>
        <taxon>Candolleomyces</taxon>
    </lineage>
</organism>
<accession>A0A4Q2DUL7</accession>
<comment type="subcellular location">
    <subcellularLocation>
        <location evidence="1">Nucleus</location>
    </subcellularLocation>
</comment>
<evidence type="ECO:0000256" key="4">
    <source>
        <dbReference type="ARBA" id="ARBA00022603"/>
    </source>
</evidence>
<dbReference type="FunFam" id="3.40.50.150:FF:000247">
    <property type="entry name" value="tRNA (adenine(58)-N(1))-methyltransferase catalytic subunit TRM61"/>
    <property type="match status" value="1"/>
</dbReference>
<keyword evidence="13" id="KW-1185">Reference proteome</keyword>
<evidence type="ECO:0000313" key="12">
    <source>
        <dbReference type="EMBL" id="RXW24087.1"/>
    </source>
</evidence>
<evidence type="ECO:0000256" key="6">
    <source>
        <dbReference type="ARBA" id="ARBA00022691"/>
    </source>
</evidence>
<feature type="compositionally biased region" description="Polar residues" evidence="10">
    <location>
        <begin position="457"/>
        <end position="471"/>
    </location>
</feature>
<keyword evidence="5" id="KW-0808">Transferase</keyword>
<evidence type="ECO:0000256" key="9">
    <source>
        <dbReference type="ARBA" id="ARBA00033309"/>
    </source>
</evidence>
<evidence type="ECO:0000256" key="8">
    <source>
        <dbReference type="ARBA" id="ARBA00023242"/>
    </source>
</evidence>